<evidence type="ECO:0000256" key="1">
    <source>
        <dbReference type="SAM" id="SignalP"/>
    </source>
</evidence>
<dbReference type="InterPro" id="IPR010431">
    <property type="entry name" value="Fascin"/>
</dbReference>
<dbReference type="GO" id="GO:0005737">
    <property type="term" value="C:cytoplasm"/>
    <property type="evidence" value="ECO:0007669"/>
    <property type="project" value="TreeGrafter"/>
</dbReference>
<accession>A0A1L9BKI8</accession>
<dbReference type="Gene3D" id="2.80.10.50">
    <property type="match status" value="2"/>
</dbReference>
<dbReference type="OrthoDB" id="9775889at2"/>
<feature type="signal peptide" evidence="1">
    <location>
        <begin position="1"/>
        <end position="29"/>
    </location>
</feature>
<evidence type="ECO:0000313" key="2">
    <source>
        <dbReference type="EMBL" id="OJH42767.1"/>
    </source>
</evidence>
<feature type="chain" id="PRO_5012250890" evidence="1">
    <location>
        <begin position="30"/>
        <end position="340"/>
    </location>
</feature>
<dbReference type="PANTHER" id="PTHR10551:SF9">
    <property type="entry name" value="FASCIN-2"/>
    <property type="match status" value="1"/>
</dbReference>
<comment type="caution">
    <text evidence="2">The sequence shown here is derived from an EMBL/GenBank/DDBJ whole genome shotgun (WGS) entry which is preliminary data.</text>
</comment>
<proteinExistence type="predicted"/>
<reference evidence="3" key="1">
    <citation type="submission" date="2016-11" db="EMBL/GenBank/DDBJ databases">
        <authorList>
            <person name="Shukria A."/>
            <person name="Stevens D.C."/>
        </authorList>
    </citation>
    <scope>NUCLEOTIDE SEQUENCE [LARGE SCALE GENOMIC DNA]</scope>
    <source>
        <strain evidence="3">Cbfe23</strain>
    </source>
</reference>
<organism evidence="2 3">
    <name type="scientific">Cystobacter ferrugineus</name>
    <dbReference type="NCBI Taxonomy" id="83449"/>
    <lineage>
        <taxon>Bacteria</taxon>
        <taxon>Pseudomonadati</taxon>
        <taxon>Myxococcota</taxon>
        <taxon>Myxococcia</taxon>
        <taxon>Myxococcales</taxon>
        <taxon>Cystobacterineae</taxon>
        <taxon>Archangiaceae</taxon>
        <taxon>Cystobacter</taxon>
    </lineage>
</organism>
<dbReference type="STRING" id="83449.BON30_06205"/>
<dbReference type="GO" id="GO:0007163">
    <property type="term" value="P:establishment or maintenance of cell polarity"/>
    <property type="evidence" value="ECO:0007669"/>
    <property type="project" value="TreeGrafter"/>
</dbReference>
<keyword evidence="3" id="KW-1185">Reference proteome</keyword>
<dbReference type="EMBL" id="MPIN01000001">
    <property type="protein sequence ID" value="OJH42767.1"/>
    <property type="molecule type" value="Genomic_DNA"/>
</dbReference>
<protein>
    <submittedName>
        <fullName evidence="2">Uncharacterized protein</fullName>
    </submittedName>
</protein>
<dbReference type="InterPro" id="IPR008999">
    <property type="entry name" value="Actin-crosslinking"/>
</dbReference>
<dbReference type="GO" id="GO:0016477">
    <property type="term" value="P:cell migration"/>
    <property type="evidence" value="ECO:0007669"/>
    <property type="project" value="TreeGrafter"/>
</dbReference>
<keyword evidence="1" id="KW-0732">Signal</keyword>
<name>A0A1L9BKI8_9BACT</name>
<sequence length="340" mass="35071">MLHFKRSKLFLRGACSALLLTGACSPVSGSPDGQDDVTEAASSALLISGVSFKTVLGNRYVGAQNNGGGAVIATATAAQAWEKFTIDDINGGALESGDSIFISAGTGQYFQAANGGGSTLNAASWNRQGWETFRIVKQSGSGPIANGDIVGLQAVTTGHWVSAENGGGSTVFAYGAAFDTWEQLTISGLSGGTTPPPSGTGCDAPGLVWKTANKTNYTSYPDPGSEECTKYNGCTWAGQFAACSGKKSEAWVAAHNIAAVFPNMNALKLHDICLKSGSKTMVVTVLDTCADSDCSGCCTQNKGNADALIDLESYTNERWGLPDGRIQWADLGPTKGSGCD</sequence>
<dbReference type="PROSITE" id="PS51257">
    <property type="entry name" value="PROKAR_LIPOPROTEIN"/>
    <property type="match status" value="1"/>
</dbReference>
<dbReference type="SUPFAM" id="SSF50405">
    <property type="entry name" value="Actin-crosslinking proteins"/>
    <property type="match status" value="1"/>
</dbReference>
<dbReference type="CDD" id="cd00257">
    <property type="entry name" value="beta-trefoil_FSCN-like"/>
    <property type="match status" value="1"/>
</dbReference>
<dbReference type="GO" id="GO:0051017">
    <property type="term" value="P:actin filament bundle assembly"/>
    <property type="evidence" value="ECO:0007669"/>
    <property type="project" value="TreeGrafter"/>
</dbReference>
<dbReference type="GO" id="GO:0051015">
    <property type="term" value="F:actin filament binding"/>
    <property type="evidence" value="ECO:0007669"/>
    <property type="project" value="InterPro"/>
</dbReference>
<evidence type="ECO:0000313" key="3">
    <source>
        <dbReference type="Proteomes" id="UP000182229"/>
    </source>
</evidence>
<dbReference type="Proteomes" id="UP000182229">
    <property type="component" value="Unassembled WGS sequence"/>
</dbReference>
<gene>
    <name evidence="2" type="ORF">BON30_06205</name>
</gene>
<dbReference type="PANTHER" id="PTHR10551">
    <property type="entry name" value="FASCIN"/>
    <property type="match status" value="1"/>
</dbReference>
<dbReference type="GO" id="GO:0015629">
    <property type="term" value="C:actin cytoskeleton"/>
    <property type="evidence" value="ECO:0007669"/>
    <property type="project" value="TreeGrafter"/>
</dbReference>
<reference evidence="2 3" key="2">
    <citation type="submission" date="2016-12" db="EMBL/GenBank/DDBJ databases">
        <title>Draft Genome Sequence of Cystobacter ferrugineus Strain Cbfe23.</title>
        <authorList>
            <person name="Akbar S."/>
            <person name="Dowd S.E."/>
            <person name="Stevens D.C."/>
        </authorList>
    </citation>
    <scope>NUCLEOTIDE SEQUENCE [LARGE SCALE GENOMIC DNA]</scope>
    <source>
        <strain evidence="2 3">Cbfe23</strain>
    </source>
</reference>
<dbReference type="AlphaFoldDB" id="A0A1L9BKI8"/>